<evidence type="ECO:0000256" key="1">
    <source>
        <dbReference type="ARBA" id="ARBA00000085"/>
    </source>
</evidence>
<keyword evidence="8" id="KW-0902">Two-component regulatory system</keyword>
<evidence type="ECO:0000256" key="6">
    <source>
        <dbReference type="ARBA" id="ARBA00022777"/>
    </source>
</evidence>
<comment type="catalytic activity">
    <reaction evidence="1">
        <text>ATP + protein L-histidine = ADP + protein N-phospho-L-histidine.</text>
        <dbReference type="EC" id="2.7.13.3"/>
    </reaction>
</comment>
<evidence type="ECO:0000256" key="10">
    <source>
        <dbReference type="SAM" id="Phobius"/>
    </source>
</evidence>
<feature type="transmembrane region" description="Helical" evidence="10">
    <location>
        <begin position="109"/>
        <end position="128"/>
    </location>
</feature>
<reference evidence="12 13" key="1">
    <citation type="submission" date="2020-02" db="EMBL/GenBank/DDBJ databases">
        <title>Whole-genome analyses of novel actinobacteria.</title>
        <authorList>
            <person name="Sahin N."/>
        </authorList>
    </citation>
    <scope>NUCLEOTIDE SEQUENCE [LARGE SCALE GENOMIC DNA]</scope>
    <source>
        <strain evidence="12 13">A7024</strain>
    </source>
</reference>
<evidence type="ECO:0000313" key="12">
    <source>
        <dbReference type="EMBL" id="NGN69521.1"/>
    </source>
</evidence>
<dbReference type="InterPro" id="IPR036890">
    <property type="entry name" value="HATPase_C_sf"/>
</dbReference>
<evidence type="ECO:0000259" key="11">
    <source>
        <dbReference type="Pfam" id="PF07730"/>
    </source>
</evidence>
<dbReference type="EC" id="2.7.13.3" evidence="2"/>
<keyword evidence="4" id="KW-0808">Transferase</keyword>
<evidence type="ECO:0000256" key="9">
    <source>
        <dbReference type="SAM" id="Coils"/>
    </source>
</evidence>
<evidence type="ECO:0000313" key="13">
    <source>
        <dbReference type="Proteomes" id="UP000481583"/>
    </source>
</evidence>
<evidence type="ECO:0000256" key="7">
    <source>
        <dbReference type="ARBA" id="ARBA00022840"/>
    </source>
</evidence>
<dbReference type="GO" id="GO:0046983">
    <property type="term" value="F:protein dimerization activity"/>
    <property type="evidence" value="ECO:0007669"/>
    <property type="project" value="InterPro"/>
</dbReference>
<feature type="coiled-coil region" evidence="9">
    <location>
        <begin position="162"/>
        <end position="189"/>
    </location>
</feature>
<keyword evidence="7" id="KW-0067">ATP-binding</keyword>
<dbReference type="GO" id="GO:0005524">
    <property type="term" value="F:ATP binding"/>
    <property type="evidence" value="ECO:0007669"/>
    <property type="project" value="UniProtKB-KW"/>
</dbReference>
<dbReference type="InterPro" id="IPR011712">
    <property type="entry name" value="Sig_transdc_His_kin_sub3_dim/P"/>
</dbReference>
<dbReference type="EMBL" id="JAAKZV010000305">
    <property type="protein sequence ID" value="NGN69521.1"/>
    <property type="molecule type" value="Genomic_DNA"/>
</dbReference>
<accession>A0A6G4UE50</accession>
<feature type="transmembrane region" description="Helical" evidence="10">
    <location>
        <begin position="134"/>
        <end position="155"/>
    </location>
</feature>
<evidence type="ECO:0000256" key="5">
    <source>
        <dbReference type="ARBA" id="ARBA00022741"/>
    </source>
</evidence>
<dbReference type="Pfam" id="PF07730">
    <property type="entry name" value="HisKA_3"/>
    <property type="match status" value="1"/>
</dbReference>
<dbReference type="Gene3D" id="1.20.5.1930">
    <property type="match status" value="1"/>
</dbReference>
<keyword evidence="6 12" id="KW-0418">Kinase</keyword>
<name>A0A6G4UE50_9ACTN</name>
<keyword evidence="5" id="KW-0547">Nucleotide-binding</keyword>
<keyword evidence="3" id="KW-0597">Phosphoprotein</keyword>
<dbReference type="Proteomes" id="UP000481583">
    <property type="component" value="Unassembled WGS sequence"/>
</dbReference>
<gene>
    <name evidence="12" type="ORF">G5C51_37250</name>
</gene>
<evidence type="ECO:0000256" key="2">
    <source>
        <dbReference type="ARBA" id="ARBA00012438"/>
    </source>
</evidence>
<organism evidence="12 13">
    <name type="scientific">Streptomyces coryli</name>
    <dbReference type="NCBI Taxonomy" id="1128680"/>
    <lineage>
        <taxon>Bacteria</taxon>
        <taxon>Bacillati</taxon>
        <taxon>Actinomycetota</taxon>
        <taxon>Actinomycetes</taxon>
        <taxon>Kitasatosporales</taxon>
        <taxon>Streptomycetaceae</taxon>
        <taxon>Streptomyces</taxon>
    </lineage>
</organism>
<evidence type="ECO:0000256" key="3">
    <source>
        <dbReference type="ARBA" id="ARBA00022553"/>
    </source>
</evidence>
<comment type="caution">
    <text evidence="12">The sequence shown here is derived from an EMBL/GenBank/DDBJ whole genome shotgun (WGS) entry which is preliminary data.</text>
</comment>
<feature type="transmembrane region" description="Helical" evidence="10">
    <location>
        <begin position="73"/>
        <end position="97"/>
    </location>
</feature>
<sequence length="403" mass="42996">MSDGLDHPAPRERRTPRDWAWDAGVFAAAVFLGLVVLGFVQEQGGLPQWQQDLDPLLGLVACLLLWWRRDFPLAVGVLALPAVAMAGSALPAGAVLVSGLALRLPWRRALLMLGAYVAIVVPSSVLLSESENQQWFDAGFAVAYLLTAFAVGNALRSRRQLLERLRLDARRTRAEHERLLADARRAERQAIAREMHDVLAHRVSLLSVHAGALAYRTRQAEAGAGPALSGAEVAESAEVIRGNAHEAVNELQEVLYLLRAEDGADGPASLLPRIDDIAGLVEDATAAGQQAAWSSELDPVAVRDLRPQLHRTVYRVVQEGLTNARKHAPGAPVSVRLTGGRGGDLTVEVRNGVPTASAAEPIPGTGAGLAGLAERVRLDGGTLEATAADGAFTLRARLPWPAR</sequence>
<protein>
    <recommendedName>
        <fullName evidence="2">histidine kinase</fullName>
        <ecNumber evidence="2">2.7.13.3</ecNumber>
    </recommendedName>
</protein>
<dbReference type="PANTHER" id="PTHR24421:SF10">
    <property type="entry name" value="NITRATE_NITRITE SENSOR PROTEIN NARQ"/>
    <property type="match status" value="1"/>
</dbReference>
<dbReference type="PANTHER" id="PTHR24421">
    <property type="entry name" value="NITRATE/NITRITE SENSOR PROTEIN NARX-RELATED"/>
    <property type="match status" value="1"/>
</dbReference>
<dbReference type="SUPFAM" id="SSF55874">
    <property type="entry name" value="ATPase domain of HSP90 chaperone/DNA topoisomerase II/histidine kinase"/>
    <property type="match status" value="1"/>
</dbReference>
<evidence type="ECO:0000256" key="8">
    <source>
        <dbReference type="ARBA" id="ARBA00023012"/>
    </source>
</evidence>
<keyword evidence="13" id="KW-1185">Reference proteome</keyword>
<keyword evidence="10" id="KW-0812">Transmembrane</keyword>
<feature type="domain" description="Signal transduction histidine kinase subgroup 3 dimerisation and phosphoacceptor" evidence="11">
    <location>
        <begin position="187"/>
        <end position="261"/>
    </location>
</feature>
<dbReference type="AlphaFoldDB" id="A0A6G4UE50"/>
<keyword evidence="10" id="KW-0472">Membrane</keyword>
<dbReference type="RefSeq" id="WP_165244539.1">
    <property type="nucleotide sequence ID" value="NZ_JAAKZV010000305.1"/>
</dbReference>
<evidence type="ECO:0000256" key="4">
    <source>
        <dbReference type="ARBA" id="ARBA00022679"/>
    </source>
</evidence>
<keyword evidence="9" id="KW-0175">Coiled coil</keyword>
<dbReference type="GO" id="GO:0000155">
    <property type="term" value="F:phosphorelay sensor kinase activity"/>
    <property type="evidence" value="ECO:0007669"/>
    <property type="project" value="InterPro"/>
</dbReference>
<feature type="transmembrane region" description="Helical" evidence="10">
    <location>
        <begin position="20"/>
        <end position="40"/>
    </location>
</feature>
<dbReference type="GO" id="GO:0016020">
    <property type="term" value="C:membrane"/>
    <property type="evidence" value="ECO:0007669"/>
    <property type="project" value="InterPro"/>
</dbReference>
<proteinExistence type="predicted"/>
<dbReference type="InterPro" id="IPR050482">
    <property type="entry name" value="Sensor_HK_TwoCompSys"/>
</dbReference>
<dbReference type="CDD" id="cd16917">
    <property type="entry name" value="HATPase_UhpB-NarQ-NarX-like"/>
    <property type="match status" value="1"/>
</dbReference>
<dbReference type="Gene3D" id="3.30.565.10">
    <property type="entry name" value="Histidine kinase-like ATPase, C-terminal domain"/>
    <property type="match status" value="1"/>
</dbReference>
<keyword evidence="10" id="KW-1133">Transmembrane helix</keyword>